<name>A0A9Q9HN99_LEICA</name>
<dbReference type="RefSeq" id="WP_259972345.1">
    <property type="nucleotide sequence ID" value="NZ_CP081070.1"/>
</dbReference>
<evidence type="ECO:0000313" key="2">
    <source>
        <dbReference type="Proteomes" id="UP001058713"/>
    </source>
</evidence>
<reference evidence="1" key="1">
    <citation type="submission" date="2021-08" db="EMBL/GenBank/DDBJ databases">
        <authorList>
            <person name="Nwanade C."/>
            <person name="Wang M."/>
            <person name="Masoudi A."/>
            <person name="Yu Z."/>
            <person name="Liu J."/>
        </authorList>
    </citation>
    <scope>NUCLEOTIDE SEQUENCE</scope>
    <source>
        <strain evidence="1">S122</strain>
    </source>
</reference>
<protein>
    <submittedName>
        <fullName evidence="1">Uncharacterized protein</fullName>
    </submittedName>
</protein>
<dbReference type="KEGG" id="lcae:K3721_07250"/>
<organism evidence="1 2">
    <name type="scientific">Leisingera caerulea</name>
    <name type="common">Phaeobacter caeruleus</name>
    <dbReference type="NCBI Taxonomy" id="506591"/>
    <lineage>
        <taxon>Bacteria</taxon>
        <taxon>Pseudomonadati</taxon>
        <taxon>Pseudomonadota</taxon>
        <taxon>Alphaproteobacteria</taxon>
        <taxon>Rhodobacterales</taxon>
        <taxon>Roseobacteraceae</taxon>
        <taxon>Leisingera</taxon>
    </lineage>
</organism>
<sequence length="54" mass="6343">MAQIEELTKIRIPTDVELVVEASLLRYEELQLGVSDLERRVKTYDLCAEFFKLK</sequence>
<gene>
    <name evidence="1" type="ORF">K3721_07250</name>
</gene>
<evidence type="ECO:0000313" key="1">
    <source>
        <dbReference type="EMBL" id="UWQ55330.1"/>
    </source>
</evidence>
<dbReference type="AlphaFoldDB" id="A0A9Q9HN99"/>
<dbReference type="EMBL" id="CP081070">
    <property type="protein sequence ID" value="UWQ55330.1"/>
    <property type="molecule type" value="Genomic_DNA"/>
</dbReference>
<proteinExistence type="predicted"/>
<dbReference type="Proteomes" id="UP001058713">
    <property type="component" value="Chromosome"/>
</dbReference>
<accession>A0A9Q9HN99</accession>